<evidence type="ECO:0000256" key="1">
    <source>
        <dbReference type="SAM" id="MobiDB-lite"/>
    </source>
</evidence>
<dbReference type="GO" id="GO:0000184">
    <property type="term" value="P:nuclear-transcribed mRNA catabolic process, nonsense-mediated decay"/>
    <property type="evidence" value="ECO:0007669"/>
    <property type="project" value="TreeGrafter"/>
</dbReference>
<gene>
    <name evidence="3" type="ORF">RND81_06G111000</name>
</gene>
<feature type="compositionally biased region" description="Polar residues" evidence="1">
    <location>
        <begin position="472"/>
        <end position="495"/>
    </location>
</feature>
<dbReference type="InterPro" id="IPR045153">
    <property type="entry name" value="Est1/Ebs1-like"/>
</dbReference>
<dbReference type="InterPro" id="IPR011990">
    <property type="entry name" value="TPR-like_helical_dom_sf"/>
</dbReference>
<dbReference type="Pfam" id="PF10373">
    <property type="entry name" value="EST1_DNA_bind"/>
    <property type="match status" value="1"/>
</dbReference>
<dbReference type="InterPro" id="IPR018834">
    <property type="entry name" value="DNA/RNA-bd_Est1-type"/>
</dbReference>
<dbReference type="AlphaFoldDB" id="A0AAW1KA31"/>
<dbReference type="GO" id="GO:0070034">
    <property type="term" value="F:telomerase RNA binding"/>
    <property type="evidence" value="ECO:0007669"/>
    <property type="project" value="TreeGrafter"/>
</dbReference>
<protein>
    <recommendedName>
        <fullName evidence="2">DNA/RNA-binding domain-containing protein</fullName>
    </recommendedName>
</protein>
<comment type="caution">
    <text evidence="3">The sequence shown here is derived from an EMBL/GenBank/DDBJ whole genome shotgun (WGS) entry which is preliminary data.</text>
</comment>
<dbReference type="PANTHER" id="PTHR15696">
    <property type="entry name" value="SMG-7 SUPPRESSOR WITH MORPHOLOGICAL EFFECT ON GENITALIA PROTEIN 7"/>
    <property type="match status" value="1"/>
</dbReference>
<organism evidence="3 4">
    <name type="scientific">Saponaria officinalis</name>
    <name type="common">Common soapwort</name>
    <name type="synonym">Lychnis saponaria</name>
    <dbReference type="NCBI Taxonomy" id="3572"/>
    <lineage>
        <taxon>Eukaryota</taxon>
        <taxon>Viridiplantae</taxon>
        <taxon>Streptophyta</taxon>
        <taxon>Embryophyta</taxon>
        <taxon>Tracheophyta</taxon>
        <taxon>Spermatophyta</taxon>
        <taxon>Magnoliopsida</taxon>
        <taxon>eudicotyledons</taxon>
        <taxon>Gunneridae</taxon>
        <taxon>Pentapetalae</taxon>
        <taxon>Caryophyllales</taxon>
        <taxon>Caryophyllaceae</taxon>
        <taxon>Caryophylleae</taxon>
        <taxon>Saponaria</taxon>
    </lineage>
</organism>
<accession>A0AAW1KA31</accession>
<dbReference type="GO" id="GO:0042162">
    <property type="term" value="F:telomeric DNA binding"/>
    <property type="evidence" value="ECO:0007669"/>
    <property type="project" value="TreeGrafter"/>
</dbReference>
<dbReference type="SUPFAM" id="SSF48452">
    <property type="entry name" value="TPR-like"/>
    <property type="match status" value="1"/>
</dbReference>
<dbReference type="PANTHER" id="PTHR15696:SF0">
    <property type="entry name" value="TELOMERASE-BINDING PROTEIN EST1A"/>
    <property type="match status" value="1"/>
</dbReference>
<dbReference type="GO" id="GO:0005697">
    <property type="term" value="C:telomerase holoenzyme complex"/>
    <property type="evidence" value="ECO:0007669"/>
    <property type="project" value="TreeGrafter"/>
</dbReference>
<evidence type="ECO:0000313" key="3">
    <source>
        <dbReference type="EMBL" id="KAK9714671.1"/>
    </source>
</evidence>
<evidence type="ECO:0000259" key="2">
    <source>
        <dbReference type="Pfam" id="PF10373"/>
    </source>
</evidence>
<evidence type="ECO:0000313" key="4">
    <source>
        <dbReference type="Proteomes" id="UP001443914"/>
    </source>
</evidence>
<sequence length="607" mass="68125">MLLFERNRSSDIVSLTNEVHDLRKPSDWISNYFEDRANEVSDSRTLKGAECDPCSGTDFWALFIRMTSFFFLESSLESFASTFTSTLRELEALLACDVAGLSSALQSYQNMNLLKSGPYRALHIVSVLLFIIYNLTADHEHKISKPTKDAQHSELVRLVLTVTFTFMGRLVDRCLKGRPVIYFPLLPALLVFVEWLVGALRELNFVDATCESAMRYFFGSFVELLKHLQENMAEIDDSCNIALWEDYELRGFIPLSPMHELLDFSSCWEDEINYKMKNDFRARRIVQAAIKIASGNKDNSRKWFFYDSSDKKFGLYDGEPNPVEEEEDIVFKPIARHNSEPITLNDGQISEPSDECLRRASSLLVAQNRALIDSLSPTKQPAQNECIPKGSKSNTVPENTIAAGPPSLSSWVLSGDITKNGPTEKTVLTSIAEISPDEPSVPLLTPSAIRVMGNLPGFGLQSGMTHEPPNFVGSSYRSDSQHGSPGIPSSVNHSSPFFAPKNVDSVHGSGASGFGLLDHWSHNDPLASLPAMYDEDSPPLFQPSPSLLHGLHEQRRDIQISDSRKPRQYSPVVSDPTPEPRPLLEYLKRREWQLRQESQFTGSYMQK</sequence>
<feature type="region of interest" description="Disordered" evidence="1">
    <location>
        <begin position="377"/>
        <end position="396"/>
    </location>
</feature>
<dbReference type="Proteomes" id="UP001443914">
    <property type="component" value="Unassembled WGS sequence"/>
</dbReference>
<name>A0AAW1KA31_SAPOF</name>
<feature type="region of interest" description="Disordered" evidence="1">
    <location>
        <begin position="464"/>
        <end position="495"/>
    </location>
</feature>
<feature type="region of interest" description="Disordered" evidence="1">
    <location>
        <begin position="559"/>
        <end position="582"/>
    </location>
</feature>
<dbReference type="EMBL" id="JBDFQZ010000006">
    <property type="protein sequence ID" value="KAK9714671.1"/>
    <property type="molecule type" value="Genomic_DNA"/>
</dbReference>
<feature type="domain" description="DNA/RNA-binding" evidence="2">
    <location>
        <begin position="57"/>
        <end position="257"/>
    </location>
</feature>
<reference evidence="3" key="1">
    <citation type="submission" date="2024-03" db="EMBL/GenBank/DDBJ databases">
        <title>WGS assembly of Saponaria officinalis var. Norfolk2.</title>
        <authorList>
            <person name="Jenkins J."/>
            <person name="Shu S."/>
            <person name="Grimwood J."/>
            <person name="Barry K."/>
            <person name="Goodstein D."/>
            <person name="Schmutz J."/>
            <person name="Leebens-Mack J."/>
            <person name="Osbourn A."/>
        </authorList>
    </citation>
    <scope>NUCLEOTIDE SEQUENCE [LARGE SCALE GENOMIC DNA]</scope>
    <source>
        <strain evidence="3">JIC</strain>
    </source>
</reference>
<keyword evidence="4" id="KW-1185">Reference proteome</keyword>
<proteinExistence type="predicted"/>